<dbReference type="SUPFAM" id="SSF81606">
    <property type="entry name" value="PP2C-like"/>
    <property type="match status" value="1"/>
</dbReference>
<evidence type="ECO:0000313" key="2">
    <source>
        <dbReference type="EMBL" id="PJM76950.1"/>
    </source>
</evidence>
<protein>
    <submittedName>
        <fullName evidence="2">Protein phosphatase</fullName>
    </submittedName>
</protein>
<dbReference type="InterPro" id="IPR015655">
    <property type="entry name" value="PP2C"/>
</dbReference>
<dbReference type="RefSeq" id="WP_100494504.1">
    <property type="nucleotide sequence ID" value="NZ_JAFEJV010000009.1"/>
</dbReference>
<dbReference type="InterPro" id="IPR036457">
    <property type="entry name" value="PPM-type-like_dom_sf"/>
</dbReference>
<keyword evidence="3" id="KW-1185">Reference proteome</keyword>
<comment type="caution">
    <text evidence="2">The sequence shown here is derived from an EMBL/GenBank/DDBJ whole genome shotgun (WGS) entry which is preliminary data.</text>
</comment>
<dbReference type="SMART" id="SM00332">
    <property type="entry name" value="PP2Cc"/>
    <property type="match status" value="1"/>
</dbReference>
<accession>A0A2M9HJI7</accession>
<dbReference type="SMART" id="SM00331">
    <property type="entry name" value="PP2C_SIG"/>
    <property type="match status" value="1"/>
</dbReference>
<dbReference type="PROSITE" id="PS51746">
    <property type="entry name" value="PPM_2"/>
    <property type="match status" value="1"/>
</dbReference>
<organism evidence="2 3">
    <name type="scientific">Bifidobacterium felsineum</name>
    <dbReference type="NCBI Taxonomy" id="2045440"/>
    <lineage>
        <taxon>Bacteria</taxon>
        <taxon>Bacillati</taxon>
        <taxon>Actinomycetota</taxon>
        <taxon>Actinomycetes</taxon>
        <taxon>Bifidobacteriales</taxon>
        <taxon>Bifidobacteriaceae</taxon>
        <taxon>Bifidobacterium</taxon>
    </lineage>
</organism>
<dbReference type="InterPro" id="IPR001932">
    <property type="entry name" value="PPM-type_phosphatase-like_dom"/>
</dbReference>
<evidence type="ECO:0000259" key="1">
    <source>
        <dbReference type="PROSITE" id="PS51746"/>
    </source>
</evidence>
<dbReference type="EMBL" id="PEBJ01000003">
    <property type="protein sequence ID" value="PJM76950.1"/>
    <property type="molecule type" value="Genomic_DNA"/>
</dbReference>
<feature type="domain" description="PPM-type phosphatase" evidence="1">
    <location>
        <begin position="7"/>
        <end position="268"/>
    </location>
</feature>
<proteinExistence type="predicted"/>
<dbReference type="CDD" id="cd00143">
    <property type="entry name" value="PP2Cc"/>
    <property type="match status" value="1"/>
</dbReference>
<dbReference type="PANTHER" id="PTHR47992">
    <property type="entry name" value="PROTEIN PHOSPHATASE"/>
    <property type="match status" value="1"/>
</dbReference>
<sequence length="308" mass="32935">MITGFIRAAMTSDPGLRRRNNQDAGLARQGVYLVCDGMGGGLGGEQASQLAVQRFATLSDSPVRNRRDIQTALHDAHRQILNLGQRLGGVAGTTISGLVLPHIPTGNTSDMQQTYVVNIGDSRVYHLSPKHDAQQHSSPQSASESNIVSTPSFWDASSLIRITRDHSQRQEAIDAGLLTPQDAEVLIPRNIITQCLGDPDGIDADIYVADLTGRYIICSDGLYGEVSDNDIAGIAATHANPQDAAHALVKMALDAGGRDNITVIVADMPVAESAQHDFSAFRLGDGEDLGDIDDTTLQTLRTIRAMQS</sequence>
<dbReference type="Gene3D" id="3.60.40.10">
    <property type="entry name" value="PPM-type phosphatase domain"/>
    <property type="match status" value="1"/>
</dbReference>
<evidence type="ECO:0000313" key="3">
    <source>
        <dbReference type="Proteomes" id="UP000229239"/>
    </source>
</evidence>
<dbReference type="OrthoDB" id="9801841at2"/>
<dbReference type="GO" id="GO:0004722">
    <property type="term" value="F:protein serine/threonine phosphatase activity"/>
    <property type="evidence" value="ECO:0007669"/>
    <property type="project" value="InterPro"/>
</dbReference>
<name>A0A2M9HJI7_9BIFI</name>
<reference evidence="3" key="1">
    <citation type="submission" date="2017-10" db="EMBL/GenBank/DDBJ databases">
        <title>Draft genome sequences of strains TRE 1, TRE 9, TRE H and TRI 7, isolated from tamarins, belonging to four potential novel Bifidobacterium species.</title>
        <authorList>
            <person name="Mattarelli P."/>
            <person name="Modesto M."/>
            <person name="Puglisi E."/>
            <person name="Morelli L."/>
            <person name="Bonetti A."/>
            <person name="Spezio C."/>
            <person name="Sandri C."/>
        </authorList>
    </citation>
    <scope>NUCLEOTIDE SEQUENCE [LARGE SCALE GENOMIC DNA]</scope>
    <source>
        <strain evidence="3">TREH</strain>
    </source>
</reference>
<gene>
    <name evidence="2" type="ORF">CSQ86_07600</name>
</gene>
<dbReference type="Proteomes" id="UP000229239">
    <property type="component" value="Unassembled WGS sequence"/>
</dbReference>
<dbReference type="AlphaFoldDB" id="A0A2M9HJI7"/>